<proteinExistence type="predicted"/>
<reference evidence="1 2" key="1">
    <citation type="submission" date="2021-06" db="EMBL/GenBank/DDBJ databases">
        <title>Chromosome-level genome assembly of the red-tail catfish (Hemibagrus wyckioides).</title>
        <authorList>
            <person name="Shao F."/>
        </authorList>
    </citation>
    <scope>NUCLEOTIDE SEQUENCE [LARGE SCALE GENOMIC DNA]</scope>
    <source>
        <strain evidence="1">EC202008001</strain>
        <tissue evidence="1">Blood</tissue>
    </source>
</reference>
<protein>
    <submittedName>
        <fullName evidence="1">Uncharacterized protein</fullName>
    </submittedName>
</protein>
<keyword evidence="2" id="KW-1185">Reference proteome</keyword>
<dbReference type="Proteomes" id="UP000824219">
    <property type="component" value="Linkage Group LG06"/>
</dbReference>
<evidence type="ECO:0000313" key="1">
    <source>
        <dbReference type="EMBL" id="KAG7331080.1"/>
    </source>
</evidence>
<dbReference type="AlphaFoldDB" id="A0A9D3P190"/>
<name>A0A9D3P190_9TELE</name>
<sequence>MGLLTFHRYQTRQPVRFGSASTLVALTPGRSLGHNTSPAACCTSLLSAPLGMDGGDGRKQELAHHGQMVKFLAPSSLAGMI</sequence>
<accession>A0A9D3P190</accession>
<organism evidence="1 2">
    <name type="scientific">Hemibagrus wyckioides</name>
    <dbReference type="NCBI Taxonomy" id="337641"/>
    <lineage>
        <taxon>Eukaryota</taxon>
        <taxon>Metazoa</taxon>
        <taxon>Chordata</taxon>
        <taxon>Craniata</taxon>
        <taxon>Vertebrata</taxon>
        <taxon>Euteleostomi</taxon>
        <taxon>Actinopterygii</taxon>
        <taxon>Neopterygii</taxon>
        <taxon>Teleostei</taxon>
        <taxon>Ostariophysi</taxon>
        <taxon>Siluriformes</taxon>
        <taxon>Bagridae</taxon>
        <taxon>Hemibagrus</taxon>
    </lineage>
</organism>
<dbReference type="EMBL" id="JAHKSW010000006">
    <property type="protein sequence ID" value="KAG7331080.1"/>
    <property type="molecule type" value="Genomic_DNA"/>
</dbReference>
<comment type="caution">
    <text evidence="1">The sequence shown here is derived from an EMBL/GenBank/DDBJ whole genome shotgun (WGS) entry which is preliminary data.</text>
</comment>
<gene>
    <name evidence="1" type="ORF">KOW79_005049</name>
</gene>
<evidence type="ECO:0000313" key="2">
    <source>
        <dbReference type="Proteomes" id="UP000824219"/>
    </source>
</evidence>